<protein>
    <recommendedName>
        <fullName evidence="3">Phage protein</fullName>
    </recommendedName>
</protein>
<dbReference type="RefSeq" id="WP_279858251.1">
    <property type="nucleotide sequence ID" value="NZ_JARVUX010000012.1"/>
</dbReference>
<dbReference type="Proteomes" id="UP001222958">
    <property type="component" value="Unassembled WGS sequence"/>
</dbReference>
<accession>A0AAP4A8P9</accession>
<gene>
    <name evidence="1" type="ORF">QDQ28_14055</name>
</gene>
<comment type="caution">
    <text evidence="1">The sequence shown here is derived from an EMBL/GenBank/DDBJ whole genome shotgun (WGS) entry which is preliminary data.</text>
</comment>
<evidence type="ECO:0000313" key="2">
    <source>
        <dbReference type="Proteomes" id="UP001222958"/>
    </source>
</evidence>
<name>A0AAP4A8P9_CLOPF</name>
<reference evidence="1" key="1">
    <citation type="submission" date="2023-04" db="EMBL/GenBank/DDBJ databases">
        <title>Epidemiological investigation of Clostridium perfringens isolated from cattle.</title>
        <authorList>
            <person name="Tian R."/>
        </authorList>
    </citation>
    <scope>NUCLEOTIDE SEQUENCE</scope>
    <source>
        <strain evidence="1">ZWCP172</strain>
    </source>
</reference>
<dbReference type="EMBL" id="JARVUX010000012">
    <property type="protein sequence ID" value="MDH2337298.1"/>
    <property type="molecule type" value="Genomic_DNA"/>
</dbReference>
<organism evidence="1 2">
    <name type="scientific">Clostridium perfringens</name>
    <dbReference type="NCBI Taxonomy" id="1502"/>
    <lineage>
        <taxon>Bacteria</taxon>
        <taxon>Bacillati</taxon>
        <taxon>Bacillota</taxon>
        <taxon>Clostridia</taxon>
        <taxon>Eubacteriales</taxon>
        <taxon>Clostridiaceae</taxon>
        <taxon>Clostridium</taxon>
    </lineage>
</organism>
<dbReference type="AlphaFoldDB" id="A0AAP4A8P9"/>
<evidence type="ECO:0000313" key="1">
    <source>
        <dbReference type="EMBL" id="MDH2337298.1"/>
    </source>
</evidence>
<sequence length="94" mass="10997">MAKYRKIPVEIEAFQFYVDDMPGWFYAKVITNDVILKKCDYKKYSIKEAYCKIKTLEGVMRANGGDYIIKGVNGEIYPCKPDIFEKTYELVMES</sequence>
<evidence type="ECO:0008006" key="3">
    <source>
        <dbReference type="Google" id="ProtNLM"/>
    </source>
</evidence>
<proteinExistence type="predicted"/>